<evidence type="ECO:0000256" key="6">
    <source>
        <dbReference type="ARBA" id="ARBA00023136"/>
    </source>
</evidence>
<dbReference type="SUPFAM" id="SSF52540">
    <property type="entry name" value="P-loop containing nucleoside triphosphate hydrolases"/>
    <property type="match status" value="1"/>
</dbReference>
<feature type="domain" description="ABC transporter" evidence="9">
    <location>
        <begin position="419"/>
        <end position="728"/>
    </location>
</feature>
<dbReference type="Pfam" id="PF00005">
    <property type="entry name" value="ABC_tran"/>
    <property type="match status" value="1"/>
</dbReference>
<accession>A0A7S3CHM5</accession>
<feature type="transmembrane region" description="Helical" evidence="8">
    <location>
        <begin position="134"/>
        <end position="156"/>
    </location>
</feature>
<dbReference type="CDD" id="cd18578">
    <property type="entry name" value="ABC_6TM_Pgp_ABCB1_D2_like"/>
    <property type="match status" value="1"/>
</dbReference>
<feature type="domain" description="ABC transmembrane type-1" evidence="10">
    <location>
        <begin position="97"/>
        <end position="379"/>
    </location>
</feature>
<dbReference type="GO" id="GO:0005524">
    <property type="term" value="F:ATP binding"/>
    <property type="evidence" value="ECO:0007669"/>
    <property type="project" value="UniProtKB-KW"/>
</dbReference>
<dbReference type="GO" id="GO:0090374">
    <property type="term" value="P:oligopeptide export from mitochondrion"/>
    <property type="evidence" value="ECO:0007669"/>
    <property type="project" value="TreeGrafter"/>
</dbReference>
<dbReference type="Pfam" id="PF00664">
    <property type="entry name" value="ABC_membrane"/>
    <property type="match status" value="1"/>
</dbReference>
<sequence length="779" mass="87733">MDDDLKSINSEEMMTRREAAKQEVQEEESEEEEEVPKPSPEELKKEEEKQTQLANSNDAKIKSEVDKMIEQNNSGNFFKRLLPYNQPIGLVYLGFGFASVAGCIFPSFGVFITKSMFSMMIPDKELMWEEANKWNLIMILASVGAFFIYFASQYLFKSLGENITLNIRKSLYNSLLHKDAGFFDERDNQAGVLTTTLASDVQKLNGASTEGTAVIIETSVAMLCGLAICFAFDWKISLVAFALSPLMVFGNYVNAQQQQGMSEFDDVASKEANILAGDAITNYRTVMSFGNDDMLIRKFDELLMESHNNACRKAHFIGFMYGFSQFAQQALFSCLYYSMARFNLNGTSNPQDQFTAIFSIFYGAAAAGNAQQFGPDVGKAKQAGTKIFNIIDTPSMTKLHDMDRSNNQLVKVGEMKGKIEFRNVWFRYPTRKEQWIFKGLNLTINPNESMAIVGESGSGKSTFVNLLLRFYDPDAGEVLVDDVNIKNYDLHEYRLKLGLVMQEPTLFNYSIKENILYGQSYAKNSQIIDSAKIANATDFIENTQLMDDIVDDSPAGLIHSYEELKSQIVARIGAEKYEKHMQSLLKIQIKLRKQGQFEYEKDIFDFRSSQERDVQLHQGYLTNCGIRGSKLSGGQKQRIAIARAVIRQPSILLLDEATSALDEDSQRKVQKALENIMVGRTSIVIAHRLSTVEKCDIISCLENGVITEKGSYPKLMKKRNGFFSNLAKGLAQSPEKQASPKKLSSPERRTADLTDGKVKEPETDIKDLETGFKLKKQFD</sequence>
<dbReference type="InterPro" id="IPR011527">
    <property type="entry name" value="ABC1_TM_dom"/>
</dbReference>
<feature type="compositionally biased region" description="Basic and acidic residues" evidence="7">
    <location>
        <begin position="13"/>
        <end position="24"/>
    </location>
</feature>
<dbReference type="Gene3D" id="1.20.1560.10">
    <property type="entry name" value="ABC transporter type 1, transmembrane domain"/>
    <property type="match status" value="1"/>
</dbReference>
<dbReference type="PANTHER" id="PTHR43394:SF18">
    <property type="entry name" value="ABC TRANSPORTER B FAMILY MEMBER 11-LIKE"/>
    <property type="match status" value="1"/>
</dbReference>
<evidence type="ECO:0000313" key="11">
    <source>
        <dbReference type="EMBL" id="CAE0228581.1"/>
    </source>
</evidence>
<feature type="region of interest" description="Disordered" evidence="7">
    <location>
        <begin position="729"/>
        <end position="764"/>
    </location>
</feature>
<protein>
    <submittedName>
        <fullName evidence="11">Uncharacterized protein</fullName>
    </submittedName>
</protein>
<feature type="transmembrane region" description="Helical" evidence="8">
    <location>
        <begin position="90"/>
        <end position="113"/>
    </location>
</feature>
<dbReference type="AlphaFoldDB" id="A0A7S3CHM5"/>
<keyword evidence="2 8" id="KW-0812">Transmembrane</keyword>
<dbReference type="EMBL" id="HBIA01000694">
    <property type="protein sequence ID" value="CAE0228581.1"/>
    <property type="molecule type" value="Transcribed_RNA"/>
</dbReference>
<gene>
    <name evidence="11" type="ORF">SRAS04492_LOCUS365</name>
</gene>
<dbReference type="InterPro" id="IPR027417">
    <property type="entry name" value="P-loop_NTPase"/>
</dbReference>
<dbReference type="PANTHER" id="PTHR43394">
    <property type="entry name" value="ATP-DEPENDENT PERMEASE MDL1, MITOCHONDRIAL"/>
    <property type="match status" value="1"/>
</dbReference>
<dbReference type="InterPro" id="IPR036640">
    <property type="entry name" value="ABC1_TM_sf"/>
</dbReference>
<evidence type="ECO:0000256" key="2">
    <source>
        <dbReference type="ARBA" id="ARBA00022692"/>
    </source>
</evidence>
<evidence type="ECO:0000256" key="1">
    <source>
        <dbReference type="ARBA" id="ARBA00004141"/>
    </source>
</evidence>
<feature type="compositionally biased region" description="Basic and acidic residues" evidence="7">
    <location>
        <begin position="744"/>
        <end position="764"/>
    </location>
</feature>
<evidence type="ECO:0000259" key="9">
    <source>
        <dbReference type="PROSITE" id="PS50893"/>
    </source>
</evidence>
<dbReference type="PROSITE" id="PS00211">
    <property type="entry name" value="ABC_TRANSPORTER_1"/>
    <property type="match status" value="1"/>
</dbReference>
<evidence type="ECO:0000256" key="7">
    <source>
        <dbReference type="SAM" id="MobiDB-lite"/>
    </source>
</evidence>
<dbReference type="PROSITE" id="PS50929">
    <property type="entry name" value="ABC_TM1F"/>
    <property type="match status" value="1"/>
</dbReference>
<evidence type="ECO:0000256" key="5">
    <source>
        <dbReference type="ARBA" id="ARBA00022989"/>
    </source>
</evidence>
<evidence type="ECO:0000256" key="8">
    <source>
        <dbReference type="SAM" id="Phobius"/>
    </source>
</evidence>
<organism evidence="11">
    <name type="scientific">Strombidium rassoulzadegani</name>
    <dbReference type="NCBI Taxonomy" id="1082188"/>
    <lineage>
        <taxon>Eukaryota</taxon>
        <taxon>Sar</taxon>
        <taxon>Alveolata</taxon>
        <taxon>Ciliophora</taxon>
        <taxon>Intramacronucleata</taxon>
        <taxon>Spirotrichea</taxon>
        <taxon>Oligotrichia</taxon>
        <taxon>Strombidiidae</taxon>
        <taxon>Strombidium</taxon>
    </lineage>
</organism>
<dbReference type="InterPro" id="IPR003593">
    <property type="entry name" value="AAA+_ATPase"/>
</dbReference>
<keyword evidence="5 8" id="KW-1133">Transmembrane helix</keyword>
<evidence type="ECO:0000256" key="3">
    <source>
        <dbReference type="ARBA" id="ARBA00022741"/>
    </source>
</evidence>
<dbReference type="SUPFAM" id="SSF90123">
    <property type="entry name" value="ABC transporter transmembrane region"/>
    <property type="match status" value="1"/>
</dbReference>
<evidence type="ECO:0000256" key="4">
    <source>
        <dbReference type="ARBA" id="ARBA00022840"/>
    </source>
</evidence>
<keyword evidence="6 8" id="KW-0472">Membrane</keyword>
<dbReference type="GO" id="GO:0016887">
    <property type="term" value="F:ATP hydrolysis activity"/>
    <property type="evidence" value="ECO:0007669"/>
    <property type="project" value="InterPro"/>
</dbReference>
<dbReference type="SMART" id="SM00382">
    <property type="entry name" value="AAA"/>
    <property type="match status" value="1"/>
</dbReference>
<feature type="compositionally biased region" description="Basic and acidic residues" evidence="7">
    <location>
        <begin position="35"/>
        <end position="50"/>
    </location>
</feature>
<feature type="region of interest" description="Disordered" evidence="7">
    <location>
        <begin position="1"/>
        <end position="57"/>
    </location>
</feature>
<dbReference type="GO" id="GO:0005743">
    <property type="term" value="C:mitochondrial inner membrane"/>
    <property type="evidence" value="ECO:0007669"/>
    <property type="project" value="TreeGrafter"/>
</dbReference>
<dbReference type="InterPro" id="IPR003439">
    <property type="entry name" value="ABC_transporter-like_ATP-bd"/>
</dbReference>
<dbReference type="PROSITE" id="PS50893">
    <property type="entry name" value="ABC_TRANSPORTER_2"/>
    <property type="match status" value="1"/>
</dbReference>
<name>A0A7S3CHM5_9SPIT</name>
<dbReference type="InterPro" id="IPR039421">
    <property type="entry name" value="Type_1_exporter"/>
</dbReference>
<feature type="compositionally biased region" description="Acidic residues" evidence="7">
    <location>
        <begin position="25"/>
        <end position="34"/>
    </location>
</feature>
<keyword evidence="3" id="KW-0547">Nucleotide-binding</keyword>
<evidence type="ECO:0000259" key="10">
    <source>
        <dbReference type="PROSITE" id="PS50929"/>
    </source>
</evidence>
<keyword evidence="4" id="KW-0067">ATP-binding</keyword>
<reference evidence="11" key="1">
    <citation type="submission" date="2021-01" db="EMBL/GenBank/DDBJ databases">
        <authorList>
            <person name="Corre E."/>
            <person name="Pelletier E."/>
            <person name="Niang G."/>
            <person name="Scheremetjew M."/>
            <person name="Finn R."/>
            <person name="Kale V."/>
            <person name="Holt S."/>
            <person name="Cochrane G."/>
            <person name="Meng A."/>
            <person name="Brown T."/>
            <person name="Cohen L."/>
        </authorList>
    </citation>
    <scope>NUCLEOTIDE SEQUENCE</scope>
    <source>
        <strain evidence="11">Ras09</strain>
    </source>
</reference>
<dbReference type="GO" id="GO:0015421">
    <property type="term" value="F:ABC-type oligopeptide transporter activity"/>
    <property type="evidence" value="ECO:0007669"/>
    <property type="project" value="TreeGrafter"/>
</dbReference>
<comment type="subcellular location">
    <subcellularLocation>
        <location evidence="1">Membrane</location>
        <topology evidence="1">Multi-pass membrane protein</topology>
    </subcellularLocation>
</comment>
<dbReference type="Gene3D" id="3.40.50.300">
    <property type="entry name" value="P-loop containing nucleotide triphosphate hydrolases"/>
    <property type="match status" value="2"/>
</dbReference>
<proteinExistence type="predicted"/>
<dbReference type="InterPro" id="IPR017871">
    <property type="entry name" value="ABC_transporter-like_CS"/>
</dbReference>